<gene>
    <name evidence="1" type="ORF">COU14_01375</name>
</gene>
<dbReference type="EMBL" id="PFBG01000015">
    <property type="protein sequence ID" value="PIR85977.1"/>
    <property type="molecule type" value="Genomic_DNA"/>
</dbReference>
<dbReference type="Proteomes" id="UP000229612">
    <property type="component" value="Unassembled WGS sequence"/>
</dbReference>
<protein>
    <submittedName>
        <fullName evidence="1">Uncharacterized protein</fullName>
    </submittedName>
</protein>
<organism evidence="1 2">
    <name type="scientific">Candidatus Kaiserbacteria bacterium CG10_big_fil_rev_8_21_14_0_10_44_10</name>
    <dbReference type="NCBI Taxonomy" id="1974606"/>
    <lineage>
        <taxon>Bacteria</taxon>
        <taxon>Candidatus Kaiseribacteriota</taxon>
    </lineage>
</organism>
<evidence type="ECO:0000313" key="2">
    <source>
        <dbReference type="Proteomes" id="UP000229612"/>
    </source>
</evidence>
<evidence type="ECO:0000313" key="1">
    <source>
        <dbReference type="EMBL" id="PIR85977.1"/>
    </source>
</evidence>
<dbReference type="AlphaFoldDB" id="A0A2H0UHU4"/>
<reference evidence="2" key="1">
    <citation type="submission" date="2017-09" db="EMBL/GenBank/DDBJ databases">
        <title>Depth-based differentiation of microbial function through sediment-hosted aquifers and enrichment of novel symbionts in the deep terrestrial subsurface.</title>
        <authorList>
            <person name="Probst A.J."/>
            <person name="Ladd B."/>
            <person name="Jarett J.K."/>
            <person name="Geller-Mcgrath D.E."/>
            <person name="Sieber C.M.K."/>
            <person name="Emerson J.B."/>
            <person name="Anantharaman K."/>
            <person name="Thomas B.C."/>
            <person name="Malmstrom R."/>
            <person name="Stieglmeier M."/>
            <person name="Klingl A."/>
            <person name="Woyke T."/>
            <person name="Ryan C.M."/>
            <person name="Banfield J.F."/>
        </authorList>
    </citation>
    <scope>NUCLEOTIDE SEQUENCE [LARGE SCALE GENOMIC DNA]</scope>
</reference>
<accession>A0A2H0UHU4</accession>
<name>A0A2H0UHU4_9BACT</name>
<proteinExistence type="predicted"/>
<comment type="caution">
    <text evidence="1">The sequence shown here is derived from an EMBL/GenBank/DDBJ whole genome shotgun (WGS) entry which is preliminary data.</text>
</comment>
<sequence>MLVPLLALSVTGCMSVSKETDRKTGIEVTTVAVRGCGNPSQTMTWVKRPGEKESSFASTGGDLCNTGLAAALGAAGQIGAAAVLPQSAGITNTVISGSQSLAQQSSSTKIGGN</sequence>